<evidence type="ECO:0000259" key="1">
    <source>
        <dbReference type="PROSITE" id="PS51186"/>
    </source>
</evidence>
<name>A0A368MZ92_9FLAO</name>
<feature type="domain" description="N-acetyltransferase" evidence="1">
    <location>
        <begin position="16"/>
        <end position="181"/>
    </location>
</feature>
<sequence length="181" mass="20567">MISGFFVTVFYLKNMITLRKATPEDAPKIWRILQQAILKRKEEGSDQWQDGYPNPETVRSDIEKEYGYVLETDGDMAVYSAVILNNEPAYEDIEGAWLSEGDFIVLHRIAAAAKYAGCGFTTELLRRVEVLAKDQNIYSIRADTNFDNPAMLAVFRKMGYTHCGEVQIRGAARLAFEKLLK</sequence>
<dbReference type="AlphaFoldDB" id="A0A368MZ92"/>
<dbReference type="InterPro" id="IPR016181">
    <property type="entry name" value="Acyl_CoA_acyltransferase"/>
</dbReference>
<comment type="caution">
    <text evidence="2">The sequence shown here is derived from an EMBL/GenBank/DDBJ whole genome shotgun (WGS) entry which is preliminary data.</text>
</comment>
<proteinExistence type="predicted"/>
<dbReference type="Gene3D" id="3.40.630.30">
    <property type="match status" value="1"/>
</dbReference>
<keyword evidence="2" id="KW-0808">Transferase</keyword>
<evidence type="ECO:0000313" key="3">
    <source>
        <dbReference type="Proteomes" id="UP000252172"/>
    </source>
</evidence>
<dbReference type="Proteomes" id="UP000252172">
    <property type="component" value="Unassembled WGS sequence"/>
</dbReference>
<gene>
    <name evidence="2" type="ORF">DQ356_07030</name>
</gene>
<dbReference type="SUPFAM" id="SSF55729">
    <property type="entry name" value="Acyl-CoA N-acyltransferases (Nat)"/>
    <property type="match status" value="1"/>
</dbReference>
<evidence type="ECO:0000313" key="2">
    <source>
        <dbReference type="EMBL" id="RCU43173.1"/>
    </source>
</evidence>
<accession>A0A368MZ92</accession>
<protein>
    <submittedName>
        <fullName evidence="2">GNAT family N-acetyltransferase</fullName>
    </submittedName>
</protein>
<reference evidence="2 3" key="1">
    <citation type="submission" date="2018-07" db="EMBL/GenBank/DDBJ databases">
        <title>Chryseobacterium lacus sp. nov., isolated from lake water.</title>
        <authorList>
            <person name="Li C.-M."/>
        </authorList>
    </citation>
    <scope>NUCLEOTIDE SEQUENCE [LARGE SCALE GENOMIC DNA]</scope>
    <source>
        <strain evidence="2 3">YLOS41</strain>
    </source>
</reference>
<dbReference type="EMBL" id="QPIE01000004">
    <property type="protein sequence ID" value="RCU43173.1"/>
    <property type="molecule type" value="Genomic_DNA"/>
</dbReference>
<dbReference type="GO" id="GO:0016747">
    <property type="term" value="F:acyltransferase activity, transferring groups other than amino-acyl groups"/>
    <property type="evidence" value="ECO:0007669"/>
    <property type="project" value="InterPro"/>
</dbReference>
<dbReference type="PROSITE" id="PS51186">
    <property type="entry name" value="GNAT"/>
    <property type="match status" value="1"/>
</dbReference>
<keyword evidence="3" id="KW-1185">Reference proteome</keyword>
<dbReference type="InterPro" id="IPR000182">
    <property type="entry name" value="GNAT_dom"/>
</dbReference>
<organism evidence="2 3">
    <name type="scientific">Chryseobacterium lacus</name>
    <dbReference type="NCBI Taxonomy" id="2058346"/>
    <lineage>
        <taxon>Bacteria</taxon>
        <taxon>Pseudomonadati</taxon>
        <taxon>Bacteroidota</taxon>
        <taxon>Flavobacteriia</taxon>
        <taxon>Flavobacteriales</taxon>
        <taxon>Weeksellaceae</taxon>
        <taxon>Chryseobacterium group</taxon>
        <taxon>Chryseobacterium</taxon>
    </lineage>
</organism>
<dbReference type="Pfam" id="PF00583">
    <property type="entry name" value="Acetyltransf_1"/>
    <property type="match status" value="1"/>
</dbReference>
<dbReference type="OrthoDB" id="9796381at2"/>